<feature type="compositionally biased region" description="Basic and acidic residues" evidence="2">
    <location>
        <begin position="560"/>
        <end position="575"/>
    </location>
</feature>
<dbReference type="InterPro" id="IPR039420">
    <property type="entry name" value="WalR-like"/>
</dbReference>
<reference evidence="4" key="1">
    <citation type="submission" date="2020-03" db="EMBL/GenBank/DDBJ databases">
        <title>Molecular networking-based the target discovery of potent antiproliferative macrolactams: 5/6/7/16 polycyclic ansamycins and glycosylated trienomycin from Streptomyces cacaoi subsp. asoensis.</title>
        <authorList>
            <person name="Liu L.-L."/>
        </authorList>
    </citation>
    <scope>NUCLEOTIDE SEQUENCE [LARGE SCALE GENOMIC DNA]</scope>
    <source>
        <strain evidence="4">H2S5</strain>
    </source>
</reference>
<dbReference type="GO" id="GO:0006355">
    <property type="term" value="P:regulation of DNA-templated transcription"/>
    <property type="evidence" value="ECO:0007669"/>
    <property type="project" value="InterPro"/>
</dbReference>
<dbReference type="PROSITE" id="PS50043">
    <property type="entry name" value="HTH_LUXR_2"/>
    <property type="match status" value="1"/>
</dbReference>
<dbReference type="SMART" id="SM00421">
    <property type="entry name" value="HTH_LUXR"/>
    <property type="match status" value="1"/>
</dbReference>
<dbReference type="CDD" id="cd06170">
    <property type="entry name" value="LuxR_C_like"/>
    <property type="match status" value="1"/>
</dbReference>
<dbReference type="InterPro" id="IPR016032">
    <property type="entry name" value="Sig_transdc_resp-reg_C-effctor"/>
</dbReference>
<evidence type="ECO:0000259" key="3">
    <source>
        <dbReference type="PROSITE" id="PS50043"/>
    </source>
</evidence>
<dbReference type="AlphaFoldDB" id="A0A6M4WZ95"/>
<keyword evidence="1" id="KW-0238">DNA-binding</keyword>
<dbReference type="Pfam" id="PF00196">
    <property type="entry name" value="GerE"/>
    <property type="match status" value="1"/>
</dbReference>
<evidence type="ECO:0000256" key="2">
    <source>
        <dbReference type="SAM" id="MobiDB-lite"/>
    </source>
</evidence>
<keyword evidence="5" id="KW-1185">Reference proteome</keyword>
<feature type="domain" description="HTH luxR-type" evidence="3">
    <location>
        <begin position="1034"/>
        <end position="1099"/>
    </location>
</feature>
<dbReference type="RefSeq" id="WP_171401190.1">
    <property type="nucleotide sequence ID" value="NZ_CP049838.1"/>
</dbReference>
<dbReference type="SUPFAM" id="SSF46894">
    <property type="entry name" value="C-terminal effector domain of the bipartite response regulators"/>
    <property type="match status" value="1"/>
</dbReference>
<dbReference type="Gene3D" id="1.10.10.10">
    <property type="entry name" value="Winged helix-like DNA-binding domain superfamily/Winged helix DNA-binding domain"/>
    <property type="match status" value="1"/>
</dbReference>
<evidence type="ECO:0000313" key="5">
    <source>
        <dbReference type="Proteomes" id="UP000502665"/>
    </source>
</evidence>
<dbReference type="PANTHER" id="PTHR43214">
    <property type="entry name" value="TWO-COMPONENT RESPONSE REGULATOR"/>
    <property type="match status" value="1"/>
</dbReference>
<accession>A0A6M4WZ95</accession>
<name>A0A6M4WZ95_9ACTN</name>
<dbReference type="InterPro" id="IPR000792">
    <property type="entry name" value="Tscrpt_reg_LuxR_C"/>
</dbReference>
<dbReference type="PANTHER" id="PTHR43214:SF42">
    <property type="entry name" value="TRANSCRIPTIONAL REGULATORY PROTEIN DESR"/>
    <property type="match status" value="1"/>
</dbReference>
<dbReference type="EMBL" id="CP049838">
    <property type="protein sequence ID" value="QJT05877.1"/>
    <property type="molecule type" value="Genomic_DNA"/>
</dbReference>
<dbReference type="InterPro" id="IPR036388">
    <property type="entry name" value="WH-like_DNA-bd_sf"/>
</dbReference>
<gene>
    <name evidence="4" type="ORF">G9272_40730</name>
</gene>
<proteinExistence type="predicted"/>
<sequence length="1102" mass="113861">MTGQTTAGGGVRVVTGEPGCGRTAFLARAARSCPAAFVVGVRADRAASAVPLGGLRALLRVLGAPADPWSAAGPPCALLLDALRAASTGTPLLVCVDDAHLWDAPTRAAVGRTAERLRGNGRVSVLLSVSGHRPVDREFAALPVVRIDPLSPAEAAALLDEATGGALDRAVRDDLVDAAEGSPTLLLAMVRRLSPAQIRGHRRLPGPPADAELLTGLAGGFLTGFTPAQEDLLLTVAAAVRDTDDTENTRIGLALARRGAEHLRGTRPGAESAPPFDPLPEVLVLADGEVGFHSELLRRAVYAGARPERRRAAHRALARALEDAGAAGLHALLHRARSATVARRGTATELAAAAGDQAHPRSLRCAAYAHAAELAEDGTRRAEWYTAAAEQALLGGRTHRALRLLDGARDSAAPTALRGRVELVRGTTVLYDGAVDEARASLLLAARLLSASSPRQAQSALLAAVDAAWAAGDAQGCLHLLSAGDNSPTPDARPDTSPSQDVPPTRPGPPGDAPGHQDLPGGGNGSPDTDARPGPRPFGDVPADRPGLPDAAPGRLHLPGHGEDGLPDSDARPDARPLAALPVDRPGPPGDAPGHQDLPGGANGSPDTDAQPDTRFGDLPADRPGPPGDASGSRHLLGGEDGTPGIDLRPGTRPSRDLPEDPPGSRGGPAHRGVPVCAGSSAVLRGYRIGLRALLEGQFAQAAEPLRRLVEDAETAGGVEAAGGVESAGGADEPDTALRAAAAALLLGDLVAARRAGARALAAARTPGTPAALARAREYLAYAELRAGRHALARTHAEEGLRAAHRAGQRNTAAHHHAVLALAASIEGAPEEVAGHVDIALATARRHGLVQAATLAEWAAARADLARGRPREATDRLGPLVRPGPRRGHFAVWMLAVPCFVEAAASTGRADDGVTEVVEEFARWAGFGADPQAPAQLTRCRALLAAADRPDALYRRALDLHDAAGGGDFERARTELLHGKWLRRRRRLSEARDRLGAALVGFERCGARAWADQARAELRAGGVAPGGGVRAMGLGPGLDGLTPQQLRIARCVAEGATNREVALTLSVSTRTVDYHLRKVFAALGVRSRVELVRMVEKAGQEG</sequence>
<dbReference type="Proteomes" id="UP000502665">
    <property type="component" value="Chromosome"/>
</dbReference>
<evidence type="ECO:0000256" key="1">
    <source>
        <dbReference type="ARBA" id="ARBA00023125"/>
    </source>
</evidence>
<protein>
    <submittedName>
        <fullName evidence="4">LuxR family transcriptional regulator</fullName>
    </submittedName>
</protein>
<dbReference type="InterPro" id="IPR027417">
    <property type="entry name" value="P-loop_NTPase"/>
</dbReference>
<dbReference type="PRINTS" id="PR00038">
    <property type="entry name" value="HTHLUXR"/>
</dbReference>
<feature type="region of interest" description="Disordered" evidence="2">
    <location>
        <begin position="481"/>
        <end position="675"/>
    </location>
</feature>
<dbReference type="SUPFAM" id="SSF52540">
    <property type="entry name" value="P-loop containing nucleoside triphosphate hydrolases"/>
    <property type="match status" value="1"/>
</dbReference>
<organism evidence="4 5">
    <name type="scientific">Streptomyces asoensis</name>
    <dbReference type="NCBI Taxonomy" id="249586"/>
    <lineage>
        <taxon>Bacteria</taxon>
        <taxon>Bacillati</taxon>
        <taxon>Actinomycetota</taxon>
        <taxon>Actinomycetes</taxon>
        <taxon>Kitasatosporales</taxon>
        <taxon>Streptomycetaceae</taxon>
        <taxon>Streptomyces</taxon>
    </lineage>
</organism>
<dbReference type="GO" id="GO:0003677">
    <property type="term" value="F:DNA binding"/>
    <property type="evidence" value="ECO:0007669"/>
    <property type="project" value="UniProtKB-KW"/>
</dbReference>
<evidence type="ECO:0000313" key="4">
    <source>
        <dbReference type="EMBL" id="QJT05877.1"/>
    </source>
</evidence>